<comment type="similarity">
    <text evidence="1 5">Belongs to the dTDP-4-dehydrorhamnose 3,5-epimerase family.</text>
</comment>
<dbReference type="GO" id="GO:0000271">
    <property type="term" value="P:polysaccharide biosynthetic process"/>
    <property type="evidence" value="ECO:0007669"/>
    <property type="project" value="TreeGrafter"/>
</dbReference>
<dbReference type="InterPro" id="IPR014710">
    <property type="entry name" value="RmlC-like_jellyroll"/>
</dbReference>
<dbReference type="Gene3D" id="2.60.120.10">
    <property type="entry name" value="Jelly Rolls"/>
    <property type="match status" value="1"/>
</dbReference>
<evidence type="ECO:0000256" key="4">
    <source>
        <dbReference type="PIRSR" id="PIRSR600888-3"/>
    </source>
</evidence>
<reference evidence="6 7" key="1">
    <citation type="submission" date="2013-05" db="EMBL/GenBank/DDBJ databases">
        <title>Genome sequence of Streptomyces sparsogenes DSM 40356.</title>
        <authorList>
            <person name="Coyne S."/>
            <person name="Seebeck F.P."/>
        </authorList>
    </citation>
    <scope>NUCLEOTIDE SEQUENCE [LARGE SCALE GENOMIC DNA]</scope>
    <source>
        <strain evidence="6 7">DSM 40356</strain>
    </source>
</reference>
<dbReference type="CDD" id="cd00438">
    <property type="entry name" value="cupin_RmlC"/>
    <property type="match status" value="1"/>
</dbReference>
<keyword evidence="7" id="KW-1185">Reference proteome</keyword>
<dbReference type="PANTHER" id="PTHR21047:SF2">
    <property type="entry name" value="THYMIDINE DIPHOSPHO-4-KETO-RHAMNOSE 3,5-EPIMERASE"/>
    <property type="match status" value="1"/>
</dbReference>
<feature type="active site" description="Proton acceptor" evidence="3">
    <location>
        <position position="62"/>
    </location>
</feature>
<dbReference type="RefSeq" id="WP_065968376.1">
    <property type="nucleotide sequence ID" value="NZ_ASQP01000319.1"/>
</dbReference>
<dbReference type="GO" id="GO:0008830">
    <property type="term" value="F:dTDP-4-dehydrorhamnose 3,5-epimerase activity"/>
    <property type="evidence" value="ECO:0007669"/>
    <property type="project" value="UniProtKB-UniRule"/>
</dbReference>
<protein>
    <recommendedName>
        <fullName evidence="5">dTDP-4-dehydrorhamnose 3,5-epimerase</fullName>
        <ecNumber evidence="5">5.1.3.13</ecNumber>
    </recommendedName>
    <alternativeName>
        <fullName evidence="5">Thymidine diphospho-4-keto-rhamnose 3,5-epimerase</fullName>
    </alternativeName>
</protein>
<dbReference type="STRING" id="67365.GCA_001704635_04060"/>
<evidence type="ECO:0000256" key="5">
    <source>
        <dbReference type="RuleBase" id="RU364069"/>
    </source>
</evidence>
<evidence type="ECO:0000313" key="7">
    <source>
        <dbReference type="Proteomes" id="UP000186168"/>
    </source>
</evidence>
<dbReference type="SUPFAM" id="SSF51182">
    <property type="entry name" value="RmlC-like cupins"/>
    <property type="match status" value="1"/>
</dbReference>
<dbReference type="Proteomes" id="UP000186168">
    <property type="component" value="Unassembled WGS sequence"/>
</dbReference>
<evidence type="ECO:0000256" key="3">
    <source>
        <dbReference type="PIRSR" id="PIRSR600888-1"/>
    </source>
</evidence>
<comment type="function">
    <text evidence="5">Catalyzes the epimerization of the C3' and C5'positions of dTDP-6-deoxy-D-xylo-4-hexulose, forming dTDP-6-deoxy-L-lyxo-4-hexulose.</text>
</comment>
<dbReference type="GO" id="GO:0005829">
    <property type="term" value="C:cytosol"/>
    <property type="evidence" value="ECO:0007669"/>
    <property type="project" value="TreeGrafter"/>
</dbReference>
<dbReference type="EC" id="5.1.3.13" evidence="5"/>
<sequence length="182" mass="20515">MLIHETPLAGAALVELEKREDDRGFFSRSFCREEFERAGLEPTVAQCNLSFNHRKGTLRGFHYQLTPNAEAKTIRCVRGAVYDVIVDLRTDSPTFLRHFGTELTADNRLALHVPRNFAHAYLTLTDDAETLYQVSTAYTPGAERGLRWNDPALAVEWPVTVEQVSDKDGNWPLLAEVPVASR</sequence>
<dbReference type="EMBL" id="ASQP01000319">
    <property type="protein sequence ID" value="OMI37011.1"/>
    <property type="molecule type" value="Genomic_DNA"/>
</dbReference>
<proteinExistence type="inferred from homology"/>
<feature type="site" description="Participates in a stacking interaction with the thymidine ring of dTDP-4-oxo-6-deoxyglucose" evidence="4">
    <location>
        <position position="138"/>
    </location>
</feature>
<evidence type="ECO:0000256" key="1">
    <source>
        <dbReference type="ARBA" id="ARBA00010154"/>
    </source>
</evidence>
<dbReference type="AlphaFoldDB" id="A0A1R1SF26"/>
<dbReference type="InterPro" id="IPR000888">
    <property type="entry name" value="RmlC-like"/>
</dbReference>
<comment type="pathway">
    <text evidence="5">Carbohydrate biosynthesis; dTDP-L-rhamnose biosynthesis.</text>
</comment>
<feature type="active site" description="Proton donor" evidence="3">
    <location>
        <position position="132"/>
    </location>
</feature>
<comment type="caution">
    <text evidence="6">The sequence shown here is derived from an EMBL/GenBank/DDBJ whole genome shotgun (WGS) entry which is preliminary data.</text>
</comment>
<dbReference type="GeneID" id="96748355"/>
<dbReference type="UniPathway" id="UPA00124"/>
<evidence type="ECO:0000313" key="6">
    <source>
        <dbReference type="EMBL" id="OMI37011.1"/>
    </source>
</evidence>
<organism evidence="6 7">
    <name type="scientific">Streptomyces sparsogenes DSM 40356</name>
    <dbReference type="NCBI Taxonomy" id="1331668"/>
    <lineage>
        <taxon>Bacteria</taxon>
        <taxon>Bacillati</taxon>
        <taxon>Actinomycetota</taxon>
        <taxon>Actinomycetes</taxon>
        <taxon>Kitasatosporales</taxon>
        <taxon>Streptomycetaceae</taxon>
        <taxon>Streptomyces</taxon>
    </lineage>
</organism>
<name>A0A1R1SF26_9ACTN</name>
<dbReference type="InterPro" id="IPR011051">
    <property type="entry name" value="RmlC_Cupin_sf"/>
</dbReference>
<dbReference type="GO" id="GO:0019305">
    <property type="term" value="P:dTDP-rhamnose biosynthetic process"/>
    <property type="evidence" value="ECO:0007669"/>
    <property type="project" value="UniProtKB-UniRule"/>
</dbReference>
<dbReference type="PANTHER" id="PTHR21047">
    <property type="entry name" value="DTDP-6-DEOXY-D-GLUCOSE-3,5 EPIMERASE"/>
    <property type="match status" value="1"/>
</dbReference>
<keyword evidence="2 5" id="KW-0413">Isomerase</keyword>
<comment type="subunit">
    <text evidence="5">Homodimer.</text>
</comment>
<accession>A0A1R1SF26</accession>
<dbReference type="Pfam" id="PF00908">
    <property type="entry name" value="dTDP_sugar_isom"/>
    <property type="match status" value="1"/>
</dbReference>
<evidence type="ECO:0000256" key="2">
    <source>
        <dbReference type="ARBA" id="ARBA00023235"/>
    </source>
</evidence>
<gene>
    <name evidence="6" type="ORF">SPAR_22874</name>
</gene>
<comment type="catalytic activity">
    <reaction evidence="5">
        <text>dTDP-4-dehydro-6-deoxy-alpha-D-glucose = dTDP-4-dehydro-beta-L-rhamnose</text>
        <dbReference type="Rhea" id="RHEA:16969"/>
        <dbReference type="ChEBI" id="CHEBI:57649"/>
        <dbReference type="ChEBI" id="CHEBI:62830"/>
        <dbReference type="EC" id="5.1.3.13"/>
    </reaction>
</comment>
<dbReference type="NCBIfam" id="TIGR01221">
    <property type="entry name" value="rmlC"/>
    <property type="match status" value="1"/>
</dbReference>